<protein>
    <recommendedName>
        <fullName evidence="3">Pentapeptide repeat-containing protein</fullName>
    </recommendedName>
</protein>
<reference evidence="1 2" key="1">
    <citation type="submission" date="2018-03" db="EMBL/GenBank/DDBJ databases">
        <title>Brevisbacillus phylogenomics.</title>
        <authorList>
            <person name="Dunlap C."/>
        </authorList>
    </citation>
    <scope>NUCLEOTIDE SEQUENCE [LARGE SCALE GENOMIC DNA]</scope>
    <source>
        <strain evidence="1 2">NRRL B-41110</strain>
    </source>
</reference>
<organism evidence="1 2">
    <name type="scientific">Brevibacillus porteri</name>
    <dbReference type="NCBI Taxonomy" id="2126350"/>
    <lineage>
        <taxon>Bacteria</taxon>
        <taxon>Bacillati</taxon>
        <taxon>Bacillota</taxon>
        <taxon>Bacilli</taxon>
        <taxon>Bacillales</taxon>
        <taxon>Paenibacillaceae</taxon>
        <taxon>Brevibacillus</taxon>
    </lineage>
</organism>
<sequence>MGRQRLQDLVFFGKRLGVPDLLECIENPGLLSNKVVGHIEREQIGFDRIRFDHIEFDGIDFGHMSFGRMSFDRMSFGRMDKIA</sequence>
<evidence type="ECO:0008006" key="3">
    <source>
        <dbReference type="Google" id="ProtNLM"/>
    </source>
</evidence>
<gene>
    <name evidence="1" type="ORF">C7R92_11470</name>
</gene>
<comment type="caution">
    <text evidence="1">The sequence shown here is derived from an EMBL/GenBank/DDBJ whole genome shotgun (WGS) entry which is preliminary data.</text>
</comment>
<accession>A0ABX5FU62</accession>
<evidence type="ECO:0000313" key="2">
    <source>
        <dbReference type="Proteomes" id="UP000241645"/>
    </source>
</evidence>
<dbReference type="EMBL" id="PXZO01000019">
    <property type="protein sequence ID" value="PSK10654.1"/>
    <property type="molecule type" value="Genomic_DNA"/>
</dbReference>
<proteinExistence type="predicted"/>
<evidence type="ECO:0000313" key="1">
    <source>
        <dbReference type="EMBL" id="PSK10654.1"/>
    </source>
</evidence>
<name>A0ABX5FU62_9BACL</name>
<dbReference type="RefSeq" id="WP_429830940.1">
    <property type="nucleotide sequence ID" value="NZ_JBCMSO010000049.1"/>
</dbReference>
<dbReference type="Proteomes" id="UP000241645">
    <property type="component" value="Unassembled WGS sequence"/>
</dbReference>
<keyword evidence="2" id="KW-1185">Reference proteome</keyword>